<reference evidence="1 2" key="1">
    <citation type="journal article" date="2019" name="Commun. Biol.">
        <title>The bagworm genome reveals a unique fibroin gene that provides high tensile strength.</title>
        <authorList>
            <person name="Kono N."/>
            <person name="Nakamura H."/>
            <person name="Ohtoshi R."/>
            <person name="Tomita M."/>
            <person name="Numata K."/>
            <person name="Arakawa K."/>
        </authorList>
    </citation>
    <scope>NUCLEOTIDE SEQUENCE [LARGE SCALE GENOMIC DNA]</scope>
</reference>
<evidence type="ECO:0000313" key="2">
    <source>
        <dbReference type="Proteomes" id="UP000299102"/>
    </source>
</evidence>
<keyword evidence="2" id="KW-1185">Reference proteome</keyword>
<dbReference type="Proteomes" id="UP000299102">
    <property type="component" value="Unassembled WGS sequence"/>
</dbReference>
<comment type="caution">
    <text evidence="1">The sequence shown here is derived from an EMBL/GenBank/DDBJ whole genome shotgun (WGS) entry which is preliminary data.</text>
</comment>
<sequence length="174" mass="19837">MKLHVPVDRRVEQHLGFFQVLTSDAGHLDACTFILYGADACVSGAVERYRSRRGRHQSYVRMAVWEGMDTGNLNYGHRLPRTSAPLVRRMDTKIIFDGEEGVGNEGERSDGKKICNRNSHSLDEKTASENVTSRLYSMTVWYLICRASLVEVQPFIAWLYHDTCRVSVIQNVLQ</sequence>
<name>A0A4C1Y4G7_EUMVA</name>
<proteinExistence type="predicted"/>
<accession>A0A4C1Y4G7</accession>
<protein>
    <submittedName>
        <fullName evidence="1">Uncharacterized protein</fullName>
    </submittedName>
</protein>
<organism evidence="1 2">
    <name type="scientific">Eumeta variegata</name>
    <name type="common">Bagworm moth</name>
    <name type="synonym">Eumeta japonica</name>
    <dbReference type="NCBI Taxonomy" id="151549"/>
    <lineage>
        <taxon>Eukaryota</taxon>
        <taxon>Metazoa</taxon>
        <taxon>Ecdysozoa</taxon>
        <taxon>Arthropoda</taxon>
        <taxon>Hexapoda</taxon>
        <taxon>Insecta</taxon>
        <taxon>Pterygota</taxon>
        <taxon>Neoptera</taxon>
        <taxon>Endopterygota</taxon>
        <taxon>Lepidoptera</taxon>
        <taxon>Glossata</taxon>
        <taxon>Ditrysia</taxon>
        <taxon>Tineoidea</taxon>
        <taxon>Psychidae</taxon>
        <taxon>Oiketicinae</taxon>
        <taxon>Eumeta</taxon>
    </lineage>
</organism>
<gene>
    <name evidence="1" type="ORF">EVAR_45667_1</name>
</gene>
<dbReference type="EMBL" id="BGZK01001072">
    <property type="protein sequence ID" value="GBP70400.1"/>
    <property type="molecule type" value="Genomic_DNA"/>
</dbReference>
<evidence type="ECO:0000313" key="1">
    <source>
        <dbReference type="EMBL" id="GBP70400.1"/>
    </source>
</evidence>
<dbReference type="AlphaFoldDB" id="A0A4C1Y4G7"/>